<gene>
    <name evidence="1" type="ordered locus">Os08g0317101</name>
    <name evidence="1" type="ORF">OSNPB_080317101</name>
</gene>
<reference evidence="1 2" key="2">
    <citation type="journal article" date="2013" name="Plant Cell Physiol.">
        <title>Rice Annotation Project Database (RAP-DB): an integrative and interactive database for rice genomics.</title>
        <authorList>
            <person name="Sakai H."/>
            <person name="Lee S.S."/>
            <person name="Tanaka T."/>
            <person name="Numa H."/>
            <person name="Kim J."/>
            <person name="Kawahara Y."/>
            <person name="Wakimoto H."/>
            <person name="Yang C.C."/>
            <person name="Iwamoto M."/>
            <person name="Abe T."/>
            <person name="Yamada Y."/>
            <person name="Muto A."/>
            <person name="Inokuchi H."/>
            <person name="Ikemura T."/>
            <person name="Matsumoto T."/>
            <person name="Sasaki T."/>
            <person name="Itoh T."/>
        </authorList>
    </citation>
    <scope>NUCLEOTIDE SEQUENCE [LARGE SCALE GENOMIC DNA]</scope>
    <source>
        <strain evidence="2">cv. Nipponbare</strain>
    </source>
</reference>
<organism evidence="1 2">
    <name type="scientific">Oryza sativa subsp. japonica</name>
    <name type="common">Rice</name>
    <dbReference type="NCBI Taxonomy" id="39947"/>
    <lineage>
        <taxon>Eukaryota</taxon>
        <taxon>Viridiplantae</taxon>
        <taxon>Streptophyta</taxon>
        <taxon>Embryophyta</taxon>
        <taxon>Tracheophyta</taxon>
        <taxon>Spermatophyta</taxon>
        <taxon>Magnoliopsida</taxon>
        <taxon>Liliopsida</taxon>
        <taxon>Poales</taxon>
        <taxon>Poaceae</taxon>
        <taxon>BOP clade</taxon>
        <taxon>Oryzoideae</taxon>
        <taxon>Oryzeae</taxon>
        <taxon>Oryzinae</taxon>
        <taxon>Oryza</taxon>
        <taxon>Oryza sativa</taxon>
    </lineage>
</organism>
<keyword evidence="2" id="KW-1185">Reference proteome</keyword>
<evidence type="ECO:0000313" key="1">
    <source>
        <dbReference type="EMBL" id="BAT04858.1"/>
    </source>
</evidence>
<dbReference type="Proteomes" id="UP000059680">
    <property type="component" value="Chromosome 8"/>
</dbReference>
<accession>A0A0N7KPM8</accession>
<dbReference type="PaxDb" id="39947-A0A0N7KPM8"/>
<evidence type="ECO:0000313" key="2">
    <source>
        <dbReference type="Proteomes" id="UP000059680"/>
    </source>
</evidence>
<name>A0A0N7KPM8_ORYSJ</name>
<protein>
    <submittedName>
        <fullName evidence="1">Os08g0317101 protein</fullName>
    </submittedName>
</protein>
<dbReference type="AlphaFoldDB" id="A0A0N7KPM8"/>
<reference evidence="2" key="1">
    <citation type="journal article" date="2005" name="Nature">
        <title>The map-based sequence of the rice genome.</title>
        <authorList>
            <consortium name="International rice genome sequencing project (IRGSP)"/>
            <person name="Matsumoto T."/>
            <person name="Wu J."/>
            <person name="Kanamori H."/>
            <person name="Katayose Y."/>
            <person name="Fujisawa M."/>
            <person name="Namiki N."/>
            <person name="Mizuno H."/>
            <person name="Yamamoto K."/>
            <person name="Antonio B.A."/>
            <person name="Baba T."/>
            <person name="Sakata K."/>
            <person name="Nagamura Y."/>
            <person name="Aoki H."/>
            <person name="Arikawa K."/>
            <person name="Arita K."/>
            <person name="Bito T."/>
            <person name="Chiden Y."/>
            <person name="Fujitsuka N."/>
            <person name="Fukunaka R."/>
            <person name="Hamada M."/>
            <person name="Harada C."/>
            <person name="Hayashi A."/>
            <person name="Hijishita S."/>
            <person name="Honda M."/>
            <person name="Hosokawa S."/>
            <person name="Ichikawa Y."/>
            <person name="Idonuma A."/>
            <person name="Iijima M."/>
            <person name="Ikeda M."/>
            <person name="Ikeno M."/>
            <person name="Ito K."/>
            <person name="Ito S."/>
            <person name="Ito T."/>
            <person name="Ito Y."/>
            <person name="Ito Y."/>
            <person name="Iwabuchi A."/>
            <person name="Kamiya K."/>
            <person name="Karasawa W."/>
            <person name="Kurita K."/>
            <person name="Katagiri S."/>
            <person name="Kikuta A."/>
            <person name="Kobayashi H."/>
            <person name="Kobayashi N."/>
            <person name="Machita K."/>
            <person name="Maehara T."/>
            <person name="Masukawa M."/>
            <person name="Mizubayashi T."/>
            <person name="Mukai Y."/>
            <person name="Nagasaki H."/>
            <person name="Nagata Y."/>
            <person name="Naito S."/>
            <person name="Nakashima M."/>
            <person name="Nakama Y."/>
            <person name="Nakamichi Y."/>
            <person name="Nakamura M."/>
            <person name="Meguro A."/>
            <person name="Negishi M."/>
            <person name="Ohta I."/>
            <person name="Ohta T."/>
            <person name="Okamoto M."/>
            <person name="Ono N."/>
            <person name="Saji S."/>
            <person name="Sakaguchi M."/>
            <person name="Sakai K."/>
            <person name="Shibata M."/>
            <person name="Shimokawa T."/>
            <person name="Song J."/>
            <person name="Takazaki Y."/>
            <person name="Terasawa K."/>
            <person name="Tsugane M."/>
            <person name="Tsuji K."/>
            <person name="Ueda S."/>
            <person name="Waki K."/>
            <person name="Yamagata H."/>
            <person name="Yamamoto M."/>
            <person name="Yamamoto S."/>
            <person name="Yamane H."/>
            <person name="Yoshiki S."/>
            <person name="Yoshihara R."/>
            <person name="Yukawa K."/>
            <person name="Zhong H."/>
            <person name="Yano M."/>
            <person name="Yuan Q."/>
            <person name="Ouyang S."/>
            <person name="Liu J."/>
            <person name="Jones K.M."/>
            <person name="Gansberger K."/>
            <person name="Moffat K."/>
            <person name="Hill J."/>
            <person name="Bera J."/>
            <person name="Fadrosh D."/>
            <person name="Jin S."/>
            <person name="Johri S."/>
            <person name="Kim M."/>
            <person name="Overton L."/>
            <person name="Reardon M."/>
            <person name="Tsitrin T."/>
            <person name="Vuong H."/>
            <person name="Weaver B."/>
            <person name="Ciecko A."/>
            <person name="Tallon L."/>
            <person name="Jackson J."/>
            <person name="Pai G."/>
            <person name="Aken S.V."/>
            <person name="Utterback T."/>
            <person name="Reidmuller S."/>
            <person name="Feldblyum T."/>
            <person name="Hsiao J."/>
            <person name="Zismann V."/>
            <person name="Iobst S."/>
            <person name="de Vazeille A.R."/>
            <person name="Buell C.R."/>
            <person name="Ying K."/>
            <person name="Li Y."/>
            <person name="Lu T."/>
            <person name="Huang Y."/>
            <person name="Zhao Q."/>
            <person name="Feng Q."/>
            <person name="Zhang L."/>
            <person name="Zhu J."/>
            <person name="Weng Q."/>
            <person name="Mu J."/>
            <person name="Lu Y."/>
            <person name="Fan D."/>
            <person name="Liu Y."/>
            <person name="Guan J."/>
            <person name="Zhang Y."/>
            <person name="Yu S."/>
            <person name="Liu X."/>
            <person name="Zhang Y."/>
            <person name="Hong G."/>
            <person name="Han B."/>
            <person name="Choisne N."/>
            <person name="Demange N."/>
            <person name="Orjeda G."/>
            <person name="Samain S."/>
            <person name="Cattolico L."/>
            <person name="Pelletier E."/>
            <person name="Couloux A."/>
            <person name="Segurens B."/>
            <person name="Wincker P."/>
            <person name="D'Hont A."/>
            <person name="Scarpelli C."/>
            <person name="Weissenbach J."/>
            <person name="Salanoubat M."/>
            <person name="Quetier F."/>
            <person name="Yu Y."/>
            <person name="Kim H.R."/>
            <person name="Rambo T."/>
            <person name="Currie J."/>
            <person name="Collura K."/>
            <person name="Luo M."/>
            <person name="Yang T."/>
            <person name="Ammiraju J.S.S."/>
            <person name="Engler F."/>
            <person name="Soderlund C."/>
            <person name="Wing R.A."/>
            <person name="Palmer L.E."/>
            <person name="de la Bastide M."/>
            <person name="Spiegel L."/>
            <person name="Nascimento L."/>
            <person name="Zutavern T."/>
            <person name="O'Shaughnessy A."/>
            <person name="Dike S."/>
            <person name="Dedhia N."/>
            <person name="Preston R."/>
            <person name="Balija V."/>
            <person name="McCombie W.R."/>
            <person name="Chow T."/>
            <person name="Chen H."/>
            <person name="Chung M."/>
            <person name="Chen C."/>
            <person name="Shaw J."/>
            <person name="Wu H."/>
            <person name="Hsiao K."/>
            <person name="Chao Y."/>
            <person name="Chu M."/>
            <person name="Cheng C."/>
            <person name="Hour A."/>
            <person name="Lee P."/>
            <person name="Lin S."/>
            <person name="Lin Y."/>
            <person name="Liou J."/>
            <person name="Liu S."/>
            <person name="Hsing Y."/>
            <person name="Raghuvanshi S."/>
            <person name="Mohanty A."/>
            <person name="Bharti A.K."/>
            <person name="Gaur A."/>
            <person name="Gupta V."/>
            <person name="Kumar D."/>
            <person name="Ravi V."/>
            <person name="Vij S."/>
            <person name="Kapur A."/>
            <person name="Khurana P."/>
            <person name="Khurana P."/>
            <person name="Khurana J.P."/>
            <person name="Tyagi A.K."/>
            <person name="Gaikwad K."/>
            <person name="Singh A."/>
            <person name="Dalal V."/>
            <person name="Srivastava S."/>
            <person name="Dixit A."/>
            <person name="Pal A.K."/>
            <person name="Ghazi I.A."/>
            <person name="Yadav M."/>
            <person name="Pandit A."/>
            <person name="Bhargava A."/>
            <person name="Sureshbabu K."/>
            <person name="Batra K."/>
            <person name="Sharma T.R."/>
            <person name="Mohapatra T."/>
            <person name="Singh N.K."/>
            <person name="Messing J."/>
            <person name="Nelson A.B."/>
            <person name="Fuks G."/>
            <person name="Kavchok S."/>
            <person name="Keizer G."/>
            <person name="Linton E."/>
            <person name="Llaca V."/>
            <person name="Song R."/>
            <person name="Tanyolac B."/>
            <person name="Young S."/>
            <person name="Ho-Il K."/>
            <person name="Hahn J.H."/>
            <person name="Sangsakoo G."/>
            <person name="Vanavichit A."/>
            <person name="de Mattos Luiz.A.T."/>
            <person name="Zimmer P.D."/>
            <person name="Malone G."/>
            <person name="Dellagostin O."/>
            <person name="de Oliveira A.C."/>
            <person name="Bevan M."/>
            <person name="Bancroft I."/>
            <person name="Minx P."/>
            <person name="Cordum H."/>
            <person name="Wilson R."/>
            <person name="Cheng Z."/>
            <person name="Jin W."/>
            <person name="Jiang J."/>
            <person name="Leong S.A."/>
            <person name="Iwama H."/>
            <person name="Gojobori T."/>
            <person name="Itoh T."/>
            <person name="Niimura Y."/>
            <person name="Fujii Y."/>
            <person name="Habara T."/>
            <person name="Sakai H."/>
            <person name="Sato Y."/>
            <person name="Wilson G."/>
            <person name="Kumar K."/>
            <person name="McCouch S."/>
            <person name="Juretic N."/>
            <person name="Hoen D."/>
            <person name="Wright S."/>
            <person name="Bruskiewich R."/>
            <person name="Bureau T."/>
            <person name="Miyao A."/>
            <person name="Hirochika H."/>
            <person name="Nishikawa T."/>
            <person name="Kadowaki K."/>
            <person name="Sugiura M."/>
            <person name="Burr B."/>
            <person name="Sasaki T."/>
        </authorList>
    </citation>
    <scope>NUCLEOTIDE SEQUENCE [LARGE SCALE GENOMIC DNA]</scope>
    <source>
        <strain evidence="2">cv. Nipponbare</strain>
    </source>
</reference>
<dbReference type="EMBL" id="AP014964">
    <property type="protein sequence ID" value="BAT04858.1"/>
    <property type="molecule type" value="Genomic_DNA"/>
</dbReference>
<proteinExistence type="predicted"/>
<dbReference type="InParanoid" id="A0A0N7KPM8"/>
<reference evidence="1 2" key="3">
    <citation type="journal article" date="2013" name="Rice">
        <title>Improvement of the Oryza sativa Nipponbare reference genome using next generation sequence and optical map data.</title>
        <authorList>
            <person name="Kawahara Y."/>
            <person name="de la Bastide M."/>
            <person name="Hamilton J.P."/>
            <person name="Kanamori H."/>
            <person name="McCombie W.R."/>
            <person name="Ouyang S."/>
            <person name="Schwartz D.C."/>
            <person name="Tanaka T."/>
            <person name="Wu J."/>
            <person name="Zhou S."/>
            <person name="Childs K.L."/>
            <person name="Davidson R.M."/>
            <person name="Lin H."/>
            <person name="Quesada-Ocampo L."/>
            <person name="Vaillancourt B."/>
            <person name="Sakai H."/>
            <person name="Lee S.S."/>
            <person name="Kim J."/>
            <person name="Numa H."/>
            <person name="Itoh T."/>
            <person name="Buell C.R."/>
            <person name="Matsumoto T."/>
        </authorList>
    </citation>
    <scope>NUCLEOTIDE SEQUENCE [LARGE SCALE GENOMIC DNA]</scope>
    <source>
        <strain evidence="2">cv. Nipponbare</strain>
    </source>
</reference>
<sequence>MKEVVCSSRKTSNSGGGSWYAHACRATARNGLYGCMHGVFRGMQCLTVQLKGVGEVQEAATALEMPGNTTNTMTTRERLDLAIKTPNKRLNELEHCMQSLLANVKDLEHTGQGGTKPTGLDRG</sequence>